<dbReference type="AlphaFoldDB" id="A0AAW1U3R8"/>
<reference evidence="1 2" key="1">
    <citation type="submission" date="2023-03" db="EMBL/GenBank/DDBJ databases">
        <title>Genome insight into feeding habits of ladybird beetles.</title>
        <authorList>
            <person name="Li H.-S."/>
            <person name="Huang Y.-H."/>
            <person name="Pang H."/>
        </authorList>
    </citation>
    <scope>NUCLEOTIDE SEQUENCE [LARGE SCALE GENOMIC DNA]</scope>
    <source>
        <strain evidence="1">SYSU_2023b</strain>
        <tissue evidence="1">Whole body</tissue>
    </source>
</reference>
<protein>
    <submittedName>
        <fullName evidence="1">Uncharacterized protein</fullName>
    </submittedName>
</protein>
<evidence type="ECO:0000313" key="2">
    <source>
        <dbReference type="Proteomes" id="UP001431783"/>
    </source>
</evidence>
<accession>A0AAW1U3R8</accession>
<keyword evidence="2" id="KW-1185">Reference proteome</keyword>
<proteinExistence type="predicted"/>
<name>A0AAW1U3R8_9CUCU</name>
<organism evidence="1 2">
    <name type="scientific">Henosepilachna vigintioctopunctata</name>
    <dbReference type="NCBI Taxonomy" id="420089"/>
    <lineage>
        <taxon>Eukaryota</taxon>
        <taxon>Metazoa</taxon>
        <taxon>Ecdysozoa</taxon>
        <taxon>Arthropoda</taxon>
        <taxon>Hexapoda</taxon>
        <taxon>Insecta</taxon>
        <taxon>Pterygota</taxon>
        <taxon>Neoptera</taxon>
        <taxon>Endopterygota</taxon>
        <taxon>Coleoptera</taxon>
        <taxon>Polyphaga</taxon>
        <taxon>Cucujiformia</taxon>
        <taxon>Coccinelloidea</taxon>
        <taxon>Coccinellidae</taxon>
        <taxon>Epilachninae</taxon>
        <taxon>Epilachnini</taxon>
        <taxon>Henosepilachna</taxon>
    </lineage>
</organism>
<gene>
    <name evidence="1" type="ORF">WA026_002387</name>
</gene>
<dbReference type="EMBL" id="JARQZJ010000031">
    <property type="protein sequence ID" value="KAK9874034.1"/>
    <property type="molecule type" value="Genomic_DNA"/>
</dbReference>
<evidence type="ECO:0000313" key="1">
    <source>
        <dbReference type="EMBL" id="KAK9874034.1"/>
    </source>
</evidence>
<dbReference type="Proteomes" id="UP001431783">
    <property type="component" value="Unassembled WGS sequence"/>
</dbReference>
<sequence>MELEEVLKIQNKLIEDRKIYPVVINKIYKEARAVHKKFLMNVAFEISKESNIEEQINIINKYERIGEQDLDELLEQIRIMIILAQKKNCQISKIIDAI</sequence>
<comment type="caution">
    <text evidence="1">The sequence shown here is derived from an EMBL/GenBank/DDBJ whole genome shotgun (WGS) entry which is preliminary data.</text>
</comment>